<evidence type="ECO:0000256" key="1">
    <source>
        <dbReference type="ARBA" id="ARBA00022801"/>
    </source>
</evidence>
<dbReference type="GO" id="GO:0016787">
    <property type="term" value="F:hydrolase activity"/>
    <property type="evidence" value="ECO:0007669"/>
    <property type="project" value="UniProtKB-KW"/>
</dbReference>
<dbReference type="Proteomes" id="UP001497516">
    <property type="component" value="Chromosome 8"/>
</dbReference>
<accession>A0AAV2GFD9</accession>
<dbReference type="Gene3D" id="3.40.50.1110">
    <property type="entry name" value="SGNH hydrolase"/>
    <property type="match status" value="1"/>
</dbReference>
<evidence type="ECO:0000313" key="3">
    <source>
        <dbReference type="EMBL" id="CAL1409440.1"/>
    </source>
</evidence>
<dbReference type="PANTHER" id="PTHR45648">
    <property type="entry name" value="GDSL LIPASE/ACYLHYDROLASE FAMILY PROTEIN (AFU_ORTHOLOGUE AFUA_4G14700)"/>
    <property type="match status" value="1"/>
</dbReference>
<reference evidence="3 4" key="1">
    <citation type="submission" date="2024-04" db="EMBL/GenBank/DDBJ databases">
        <authorList>
            <person name="Fracassetti M."/>
        </authorList>
    </citation>
    <scope>NUCLEOTIDE SEQUENCE [LARGE SCALE GENOMIC DNA]</scope>
</reference>
<evidence type="ECO:0000313" key="4">
    <source>
        <dbReference type="Proteomes" id="UP001497516"/>
    </source>
</evidence>
<sequence>MAAEDVVSSAFVVHFFLTVIMILFKPLHCLSSYPSYGTTRSPPAMFAIGGGQTDVGTNAILNSSAPGPGNTPFNGIDCDPPLPTGRLSNCWVVADFVAMTLGYDESPPPFLAFVNSSKRFDRVITSRGVSFGSTLSGIFNSTGQGGLFFQARVTVGQQIDQFGAVVRPRLIALLGPVAAGNFLAQSFFLLATGSIDIAEQRANAPPSSDPRFLRLYIAQYVDYIRTLYALGGRVFGIVAPPLVGCSSFYYNSNSSSECDARANSLSLAAFDRLASALRLLRFTYPDFRYSICNSPNFYFGVIANAPGSPGCGLTEARASCCGNRRALCSPTSALCGNRDEYFFWNLYLLTSEGSRLHSAACFGRNPRYWTPVSFAALLKD</sequence>
<dbReference type="EMBL" id="OZ034821">
    <property type="protein sequence ID" value="CAL1409440.1"/>
    <property type="molecule type" value="Genomic_DNA"/>
</dbReference>
<keyword evidence="2" id="KW-0472">Membrane</keyword>
<keyword evidence="2" id="KW-0812">Transmembrane</keyword>
<organism evidence="3 4">
    <name type="scientific">Linum trigynum</name>
    <dbReference type="NCBI Taxonomy" id="586398"/>
    <lineage>
        <taxon>Eukaryota</taxon>
        <taxon>Viridiplantae</taxon>
        <taxon>Streptophyta</taxon>
        <taxon>Embryophyta</taxon>
        <taxon>Tracheophyta</taxon>
        <taxon>Spermatophyta</taxon>
        <taxon>Magnoliopsida</taxon>
        <taxon>eudicotyledons</taxon>
        <taxon>Gunneridae</taxon>
        <taxon>Pentapetalae</taxon>
        <taxon>rosids</taxon>
        <taxon>fabids</taxon>
        <taxon>Malpighiales</taxon>
        <taxon>Linaceae</taxon>
        <taxon>Linum</taxon>
    </lineage>
</organism>
<dbReference type="PANTHER" id="PTHR45648:SF180">
    <property type="entry name" value="OS04G0561800 PROTEIN"/>
    <property type="match status" value="1"/>
</dbReference>
<dbReference type="AlphaFoldDB" id="A0AAV2GFD9"/>
<keyword evidence="4" id="KW-1185">Reference proteome</keyword>
<name>A0AAV2GFD9_9ROSI</name>
<feature type="transmembrane region" description="Helical" evidence="2">
    <location>
        <begin position="6"/>
        <end position="24"/>
    </location>
</feature>
<dbReference type="InterPro" id="IPR051058">
    <property type="entry name" value="GDSL_Est/Lipase"/>
</dbReference>
<keyword evidence="2" id="KW-1133">Transmembrane helix</keyword>
<protein>
    <submittedName>
        <fullName evidence="3">Uncharacterized protein</fullName>
    </submittedName>
</protein>
<keyword evidence="1" id="KW-0378">Hydrolase</keyword>
<dbReference type="InterPro" id="IPR036514">
    <property type="entry name" value="SGNH_hydro_sf"/>
</dbReference>
<gene>
    <name evidence="3" type="ORF">LTRI10_LOCUS48939</name>
</gene>
<proteinExistence type="predicted"/>
<evidence type="ECO:0000256" key="2">
    <source>
        <dbReference type="SAM" id="Phobius"/>
    </source>
</evidence>